<dbReference type="PANTHER" id="PTHR19136">
    <property type="entry name" value="MOLYBDENUM COFACTOR GUANYLYLTRANSFERASE"/>
    <property type="match status" value="1"/>
</dbReference>
<dbReference type="Pfam" id="PF12804">
    <property type="entry name" value="NTP_transf_3"/>
    <property type="match status" value="1"/>
</dbReference>
<dbReference type="GO" id="GO:0006777">
    <property type="term" value="P:Mo-molybdopterin cofactor biosynthetic process"/>
    <property type="evidence" value="ECO:0007669"/>
    <property type="project" value="UniProtKB-KW"/>
</dbReference>
<dbReference type="SUPFAM" id="SSF53448">
    <property type="entry name" value="Nucleotide-diphospho-sugar transferases"/>
    <property type="match status" value="1"/>
</dbReference>
<dbReference type="GO" id="GO:0046872">
    <property type="term" value="F:metal ion binding"/>
    <property type="evidence" value="ECO:0007669"/>
    <property type="project" value="UniProtKB-KW"/>
</dbReference>
<evidence type="ECO:0000256" key="1">
    <source>
        <dbReference type="ARBA" id="ARBA00022490"/>
    </source>
</evidence>
<keyword evidence="2 9" id="KW-0808">Transferase</keyword>
<reference evidence="9 10" key="1">
    <citation type="submission" date="2018-08" db="EMBL/GenBank/DDBJ databases">
        <title>Draft genome of candidate division NPL-UPA2 bacterium Unc8 that adapted to ultra-basic serpentinizing groundwater.</title>
        <authorList>
            <person name="Ishii S."/>
            <person name="Suzuki S."/>
            <person name="Nealson K.H."/>
        </authorList>
    </citation>
    <scope>NUCLEOTIDE SEQUENCE [LARGE SCALE GENOMIC DNA]</scope>
    <source>
        <strain evidence="9">Unc8</strain>
    </source>
</reference>
<evidence type="ECO:0000256" key="4">
    <source>
        <dbReference type="ARBA" id="ARBA00022741"/>
    </source>
</evidence>
<keyword evidence="7" id="KW-0501">Molybdenum cofactor biosynthesis</keyword>
<keyword evidence="6" id="KW-0342">GTP-binding</keyword>
<protein>
    <submittedName>
        <fullName evidence="9">Molybdenum cofactor guanylyltransferase</fullName>
    </submittedName>
</protein>
<proteinExistence type="predicted"/>
<keyword evidence="5" id="KW-0460">Magnesium</keyword>
<evidence type="ECO:0000313" key="9">
    <source>
        <dbReference type="EMBL" id="RII00546.1"/>
    </source>
</evidence>
<sequence length="173" mass="19648">MGNKAGYFLNESQLSREVWRSLSSLSDDFFFQLSQSIVADFPVKMDVVAEKGPLGGIYSALSHARYNQVFILACDMPFFDIRLLEELQKFSAYDIAVPQWQNGYYEPLSALYSKSITNEIEKMFEQDITKISQLYNRVSHLAELNIDELIRSSAISSNCFTNINSCAPLKTSL</sequence>
<evidence type="ECO:0000256" key="2">
    <source>
        <dbReference type="ARBA" id="ARBA00022679"/>
    </source>
</evidence>
<dbReference type="EMBL" id="NDHY01000003">
    <property type="protein sequence ID" value="RII00546.1"/>
    <property type="molecule type" value="Genomic_DNA"/>
</dbReference>
<evidence type="ECO:0000256" key="3">
    <source>
        <dbReference type="ARBA" id="ARBA00022723"/>
    </source>
</evidence>
<feature type="domain" description="MobA-like NTP transferase" evidence="8">
    <location>
        <begin position="3"/>
        <end position="131"/>
    </location>
</feature>
<dbReference type="Proteomes" id="UP000266287">
    <property type="component" value="Unassembled WGS sequence"/>
</dbReference>
<organism evidence="9 10">
    <name type="scientific">candidate division NPL-UPA2 bacterium Unc8</name>
    <dbReference type="NCBI Taxonomy" id="1980939"/>
    <lineage>
        <taxon>Bacteria</taxon>
    </lineage>
</organism>
<keyword evidence="9" id="KW-0548">Nucleotidyltransferase</keyword>
<keyword evidence="3" id="KW-0479">Metal-binding</keyword>
<dbReference type="Gene3D" id="3.90.550.10">
    <property type="entry name" value="Spore Coat Polysaccharide Biosynthesis Protein SpsA, Chain A"/>
    <property type="match status" value="1"/>
</dbReference>
<evidence type="ECO:0000256" key="6">
    <source>
        <dbReference type="ARBA" id="ARBA00023134"/>
    </source>
</evidence>
<dbReference type="GO" id="GO:0016779">
    <property type="term" value="F:nucleotidyltransferase activity"/>
    <property type="evidence" value="ECO:0007669"/>
    <property type="project" value="UniProtKB-KW"/>
</dbReference>
<dbReference type="PANTHER" id="PTHR19136:SF81">
    <property type="entry name" value="MOLYBDENUM COFACTOR GUANYLYLTRANSFERASE"/>
    <property type="match status" value="1"/>
</dbReference>
<keyword evidence="4" id="KW-0547">Nucleotide-binding</keyword>
<evidence type="ECO:0000313" key="10">
    <source>
        <dbReference type="Proteomes" id="UP000266287"/>
    </source>
</evidence>
<dbReference type="AlphaFoldDB" id="A0A399FYL6"/>
<gene>
    <name evidence="9" type="ORF">B9J77_02125</name>
</gene>
<comment type="caution">
    <text evidence="9">The sequence shown here is derived from an EMBL/GenBank/DDBJ whole genome shotgun (WGS) entry which is preliminary data.</text>
</comment>
<dbReference type="GO" id="GO:0005525">
    <property type="term" value="F:GTP binding"/>
    <property type="evidence" value="ECO:0007669"/>
    <property type="project" value="UniProtKB-KW"/>
</dbReference>
<dbReference type="InterPro" id="IPR029044">
    <property type="entry name" value="Nucleotide-diphossugar_trans"/>
</dbReference>
<dbReference type="InterPro" id="IPR013482">
    <property type="entry name" value="Molybde_CF_guanTrfase"/>
</dbReference>
<evidence type="ECO:0000256" key="7">
    <source>
        <dbReference type="ARBA" id="ARBA00023150"/>
    </source>
</evidence>
<dbReference type="CDD" id="cd02503">
    <property type="entry name" value="MobA"/>
    <property type="match status" value="1"/>
</dbReference>
<keyword evidence="1" id="KW-0963">Cytoplasm</keyword>
<evidence type="ECO:0000259" key="8">
    <source>
        <dbReference type="Pfam" id="PF12804"/>
    </source>
</evidence>
<dbReference type="InterPro" id="IPR025877">
    <property type="entry name" value="MobA-like_NTP_Trfase"/>
</dbReference>
<name>A0A399FYL6_UNCN2</name>
<evidence type="ECO:0000256" key="5">
    <source>
        <dbReference type="ARBA" id="ARBA00022842"/>
    </source>
</evidence>
<accession>A0A399FYL6</accession>